<protein>
    <submittedName>
        <fullName evidence="1">DUF2922 domain-containing protein</fullName>
    </submittedName>
</protein>
<gene>
    <name evidence="1" type="ORF">ACFO4R_06760</name>
</gene>
<dbReference type="InterPro" id="IPR021321">
    <property type="entry name" value="DUF2922"/>
</dbReference>
<reference evidence="2" key="1">
    <citation type="journal article" date="2019" name="Int. J. Syst. Evol. Microbiol.">
        <title>The Global Catalogue of Microorganisms (GCM) 10K type strain sequencing project: providing services to taxonomists for standard genome sequencing and annotation.</title>
        <authorList>
            <consortium name="The Broad Institute Genomics Platform"/>
            <consortium name="The Broad Institute Genome Sequencing Center for Infectious Disease"/>
            <person name="Wu L."/>
            <person name="Ma J."/>
        </authorList>
    </citation>
    <scope>NUCLEOTIDE SEQUENCE [LARGE SCALE GENOMIC DNA]</scope>
    <source>
        <strain evidence="2">CCUG 46385</strain>
    </source>
</reference>
<organism evidence="1 2">
    <name type="scientific">Filifactor villosus</name>
    <dbReference type="NCBI Taxonomy" id="29374"/>
    <lineage>
        <taxon>Bacteria</taxon>
        <taxon>Bacillati</taxon>
        <taxon>Bacillota</taxon>
        <taxon>Clostridia</taxon>
        <taxon>Peptostreptococcales</taxon>
        <taxon>Filifactoraceae</taxon>
        <taxon>Filifactor</taxon>
    </lineage>
</organism>
<dbReference type="EMBL" id="JBHSHL010000022">
    <property type="protein sequence ID" value="MFC4804783.1"/>
    <property type="molecule type" value="Genomic_DNA"/>
</dbReference>
<dbReference type="Pfam" id="PF11148">
    <property type="entry name" value="DUF2922"/>
    <property type="match status" value="1"/>
</dbReference>
<dbReference type="Proteomes" id="UP001595916">
    <property type="component" value="Unassembled WGS sequence"/>
</dbReference>
<name>A0ABV9QLM5_9FIRM</name>
<keyword evidence="2" id="KW-1185">Reference proteome</keyword>
<comment type="caution">
    <text evidence="1">The sequence shown here is derived from an EMBL/GenBank/DDBJ whole genome shotgun (WGS) entry which is preliminary data.</text>
</comment>
<proteinExistence type="predicted"/>
<dbReference type="RefSeq" id="WP_379788301.1">
    <property type="nucleotide sequence ID" value="NZ_JBHSHL010000022.1"/>
</dbReference>
<sequence length="75" mass="8265">MVETLSIVFKKDDGKSFSLSVPYPKKPVVQEDIKALVQYVIAQNVFVFKDGSKVTGLKEVSLLTKSEEAVAVTMD</sequence>
<evidence type="ECO:0000313" key="2">
    <source>
        <dbReference type="Proteomes" id="UP001595916"/>
    </source>
</evidence>
<evidence type="ECO:0000313" key="1">
    <source>
        <dbReference type="EMBL" id="MFC4804783.1"/>
    </source>
</evidence>
<accession>A0ABV9QLM5</accession>